<dbReference type="Pfam" id="PF13696">
    <property type="entry name" value="zf-CCHC_2"/>
    <property type="match status" value="1"/>
</dbReference>
<feature type="domain" description="DWNN" evidence="9">
    <location>
        <begin position="4"/>
        <end position="77"/>
    </location>
</feature>
<dbReference type="PANTHER" id="PTHR15439:SF0">
    <property type="entry name" value="CELL DIVISION CYCLE AND APOPTOSIS REGULATOR PROTEIN 1-RELATED"/>
    <property type="match status" value="1"/>
</dbReference>
<dbReference type="InterPro" id="IPR013083">
    <property type="entry name" value="Znf_RING/FYVE/PHD"/>
</dbReference>
<dbReference type="AlphaFoldDB" id="A0A4P9XES6"/>
<dbReference type="PANTHER" id="PTHR15439">
    <property type="entry name" value="RETINOBLASTOMA-BINDING PROTEIN 6"/>
    <property type="match status" value="1"/>
</dbReference>
<comment type="subcellular location">
    <subcellularLocation>
        <location evidence="1">Nucleus</location>
    </subcellularLocation>
</comment>
<evidence type="ECO:0000256" key="4">
    <source>
        <dbReference type="ARBA" id="ARBA00022833"/>
    </source>
</evidence>
<evidence type="ECO:0008006" key="12">
    <source>
        <dbReference type="Google" id="ProtNLM"/>
    </source>
</evidence>
<dbReference type="GO" id="GO:0006397">
    <property type="term" value="P:mRNA processing"/>
    <property type="evidence" value="ECO:0007669"/>
    <property type="project" value="InterPro"/>
</dbReference>
<dbReference type="Gene3D" id="3.10.20.90">
    <property type="entry name" value="Phosphatidylinositol 3-kinase Catalytic Subunit, Chain A, domain 1"/>
    <property type="match status" value="1"/>
</dbReference>
<evidence type="ECO:0000256" key="6">
    <source>
        <dbReference type="PROSITE-ProRule" id="PRU00047"/>
    </source>
</evidence>
<evidence type="ECO:0000256" key="3">
    <source>
        <dbReference type="ARBA" id="ARBA00022771"/>
    </source>
</evidence>
<dbReference type="GO" id="GO:0006511">
    <property type="term" value="P:ubiquitin-dependent protein catabolic process"/>
    <property type="evidence" value="ECO:0007669"/>
    <property type="project" value="TreeGrafter"/>
</dbReference>
<dbReference type="GO" id="GO:0008270">
    <property type="term" value="F:zinc ion binding"/>
    <property type="evidence" value="ECO:0007669"/>
    <property type="project" value="UniProtKB-KW"/>
</dbReference>
<evidence type="ECO:0000256" key="1">
    <source>
        <dbReference type="ARBA" id="ARBA00004123"/>
    </source>
</evidence>
<keyword evidence="5" id="KW-0539">Nucleus</keyword>
<protein>
    <recommendedName>
        <fullName evidence="12">DWNN-domain-containing protein</fullName>
    </recommendedName>
</protein>
<accession>A0A4P9XES6</accession>
<keyword evidence="4" id="KW-0862">Zinc</keyword>
<proteinExistence type="predicted"/>
<dbReference type="GO" id="GO:0061630">
    <property type="term" value="F:ubiquitin protein ligase activity"/>
    <property type="evidence" value="ECO:0007669"/>
    <property type="project" value="InterPro"/>
</dbReference>
<feature type="domain" description="CCHC-type" evidence="8">
    <location>
        <begin position="233"/>
        <end position="247"/>
    </location>
</feature>
<dbReference type="CDD" id="cd16620">
    <property type="entry name" value="vRING-HC-C4C4_RBBP6"/>
    <property type="match status" value="1"/>
</dbReference>
<organism evidence="10 11">
    <name type="scientific">Caulochytrium protostelioides</name>
    <dbReference type="NCBI Taxonomy" id="1555241"/>
    <lineage>
        <taxon>Eukaryota</taxon>
        <taxon>Fungi</taxon>
        <taxon>Fungi incertae sedis</taxon>
        <taxon>Chytridiomycota</taxon>
        <taxon>Chytridiomycota incertae sedis</taxon>
        <taxon>Chytridiomycetes</taxon>
        <taxon>Caulochytriales</taxon>
        <taxon>Caulochytriaceae</taxon>
        <taxon>Caulochytrium</taxon>
    </lineage>
</organism>
<evidence type="ECO:0000256" key="7">
    <source>
        <dbReference type="SAM" id="MobiDB-lite"/>
    </source>
</evidence>
<dbReference type="InterPro" id="IPR033489">
    <property type="entry name" value="RBBP6"/>
</dbReference>
<dbReference type="InterPro" id="IPR014891">
    <property type="entry name" value="DWNN_domain"/>
</dbReference>
<dbReference type="GO" id="GO:0005634">
    <property type="term" value="C:nucleus"/>
    <property type="evidence" value="ECO:0007669"/>
    <property type="project" value="UniProtKB-SubCell"/>
</dbReference>
<dbReference type="Gene3D" id="3.30.40.10">
    <property type="entry name" value="Zinc/RING finger domain, C3HC4 (zinc finger)"/>
    <property type="match status" value="1"/>
</dbReference>
<dbReference type="Pfam" id="PF08783">
    <property type="entry name" value="DWNN"/>
    <property type="match status" value="1"/>
</dbReference>
<dbReference type="Proteomes" id="UP000274922">
    <property type="component" value="Unassembled WGS sequence"/>
</dbReference>
<name>A0A4P9XES6_9FUNG</name>
<dbReference type="PROSITE" id="PS51282">
    <property type="entry name" value="DWNN"/>
    <property type="match status" value="1"/>
</dbReference>
<reference evidence="11" key="1">
    <citation type="journal article" date="2018" name="Nat. Microbiol.">
        <title>Leveraging single-cell genomics to expand the fungal tree of life.</title>
        <authorList>
            <person name="Ahrendt S.R."/>
            <person name="Quandt C.A."/>
            <person name="Ciobanu D."/>
            <person name="Clum A."/>
            <person name="Salamov A."/>
            <person name="Andreopoulos B."/>
            <person name="Cheng J.F."/>
            <person name="Woyke T."/>
            <person name="Pelin A."/>
            <person name="Henrissat B."/>
            <person name="Reynolds N.K."/>
            <person name="Benny G.L."/>
            <person name="Smith M.E."/>
            <person name="James T.Y."/>
            <person name="Grigoriev I.V."/>
        </authorList>
    </citation>
    <scope>NUCLEOTIDE SEQUENCE [LARGE SCALE GENOMIC DNA]</scope>
    <source>
        <strain evidence="11">ATCC 52028</strain>
    </source>
</reference>
<dbReference type="PROSITE" id="PS50158">
    <property type="entry name" value="ZF_CCHC"/>
    <property type="match status" value="1"/>
</dbReference>
<feature type="non-terminal residue" evidence="10">
    <location>
        <position position="366"/>
    </location>
</feature>
<keyword evidence="3 6" id="KW-0863">Zinc-finger</keyword>
<feature type="region of interest" description="Disordered" evidence="7">
    <location>
        <begin position="196"/>
        <end position="222"/>
    </location>
</feature>
<dbReference type="STRING" id="1555241.A0A4P9XES6"/>
<evidence type="ECO:0000256" key="5">
    <source>
        <dbReference type="ARBA" id="ARBA00023242"/>
    </source>
</evidence>
<evidence type="ECO:0000313" key="10">
    <source>
        <dbReference type="EMBL" id="RKP04038.1"/>
    </source>
</evidence>
<dbReference type="GO" id="GO:0003676">
    <property type="term" value="F:nucleic acid binding"/>
    <property type="evidence" value="ECO:0007669"/>
    <property type="project" value="InterPro"/>
</dbReference>
<evidence type="ECO:0000313" key="11">
    <source>
        <dbReference type="Proteomes" id="UP000274922"/>
    </source>
</evidence>
<sequence length="366" mass="39207">MSRVYFKFRSAKGFDYITFDGNDISIFDLKIEILKKKGLQKATDFDLNLYNTQTLEEYTNDLTPIPKNSSVFVMRLPAAKPGFGNIRRYMGPNGMPAAGGLMGALSRIKLPGAKPDAFTPGLSGFDGAGGAGGEGDGQLTEADLENMTDEERLAAFQKQNESQWAFQKQQMANAKHIPMRYRPPAPSANAAAAATAGAGGAGGAGASAASGGAATHVPPYGEQVRPPPDSYLCFRCGHKGHWIQMCPTMGNEQFDRPRLKRTTGIPKIFLQTVAREEAEASGGGVMVTADGSFVVARPNEAAFEKATAAQTKSQSTSVGDLYRQLPPRPGMACPICKYVIRDAVQLPCCKSNFCDDCIRSSLLDND</sequence>
<evidence type="ECO:0000256" key="2">
    <source>
        <dbReference type="ARBA" id="ARBA00022723"/>
    </source>
</evidence>
<dbReference type="InterPro" id="IPR025829">
    <property type="entry name" value="Zn_knuckle_CX2CX3GHX4C"/>
</dbReference>
<gene>
    <name evidence="10" type="ORF">CXG81DRAFT_8693</name>
</gene>
<keyword evidence="11" id="KW-1185">Reference proteome</keyword>
<keyword evidence="2" id="KW-0479">Metal-binding</keyword>
<dbReference type="SUPFAM" id="SSF57850">
    <property type="entry name" value="RING/U-box"/>
    <property type="match status" value="1"/>
</dbReference>
<dbReference type="InterPro" id="IPR036875">
    <property type="entry name" value="Znf_CCHC_sf"/>
</dbReference>
<dbReference type="GO" id="GO:0016567">
    <property type="term" value="P:protein ubiquitination"/>
    <property type="evidence" value="ECO:0007669"/>
    <property type="project" value="InterPro"/>
</dbReference>
<evidence type="ECO:0000259" key="9">
    <source>
        <dbReference type="PROSITE" id="PS51282"/>
    </source>
</evidence>
<dbReference type="SMART" id="SM01180">
    <property type="entry name" value="DWNN"/>
    <property type="match status" value="1"/>
</dbReference>
<dbReference type="EMBL" id="ML014114">
    <property type="protein sequence ID" value="RKP04038.1"/>
    <property type="molecule type" value="Genomic_DNA"/>
</dbReference>
<evidence type="ECO:0000259" key="8">
    <source>
        <dbReference type="PROSITE" id="PS50158"/>
    </source>
</evidence>
<dbReference type="Gene3D" id="4.10.60.10">
    <property type="entry name" value="Zinc finger, CCHC-type"/>
    <property type="match status" value="1"/>
</dbReference>
<dbReference type="OrthoDB" id="106784at2759"/>
<dbReference type="SUPFAM" id="SSF57756">
    <property type="entry name" value="Retrovirus zinc finger-like domains"/>
    <property type="match status" value="1"/>
</dbReference>
<dbReference type="InterPro" id="IPR001878">
    <property type="entry name" value="Znf_CCHC"/>
</dbReference>